<comment type="caution">
    <text evidence="2">The sequence shown here is derived from an EMBL/GenBank/DDBJ whole genome shotgun (WGS) entry which is preliminary data.</text>
</comment>
<feature type="compositionally biased region" description="Basic and acidic residues" evidence="1">
    <location>
        <begin position="25"/>
        <end position="39"/>
    </location>
</feature>
<reference evidence="2" key="2">
    <citation type="submission" date="2020-10" db="EMBL/GenBank/DDBJ databases">
        <authorList>
            <person name="Peck L.D."/>
            <person name="Nowell R.W."/>
            <person name="Flood J."/>
            <person name="Ryan M.J."/>
            <person name="Barraclough T.G."/>
        </authorList>
    </citation>
    <scope>NUCLEOTIDE SEQUENCE</scope>
    <source>
        <strain evidence="2">IMI 127659i</strain>
    </source>
</reference>
<evidence type="ECO:0000313" key="3">
    <source>
        <dbReference type="Proteomes" id="UP000750502"/>
    </source>
</evidence>
<gene>
    <name evidence="2" type="ORF">H9Q72_012671</name>
</gene>
<name>A0A9P7IJN2_9HYPO</name>
<accession>A0A9P7IJN2</accession>
<dbReference type="Proteomes" id="UP000750502">
    <property type="component" value="Unassembled WGS sequence"/>
</dbReference>
<evidence type="ECO:0000313" key="2">
    <source>
        <dbReference type="EMBL" id="KAG5759195.1"/>
    </source>
</evidence>
<organism evidence="2 3">
    <name type="scientific">Fusarium xylarioides</name>
    <dbReference type="NCBI Taxonomy" id="221167"/>
    <lineage>
        <taxon>Eukaryota</taxon>
        <taxon>Fungi</taxon>
        <taxon>Dikarya</taxon>
        <taxon>Ascomycota</taxon>
        <taxon>Pezizomycotina</taxon>
        <taxon>Sordariomycetes</taxon>
        <taxon>Hypocreomycetidae</taxon>
        <taxon>Hypocreales</taxon>
        <taxon>Nectriaceae</taxon>
        <taxon>Fusarium</taxon>
        <taxon>Fusarium fujikuroi species complex</taxon>
    </lineage>
</organism>
<keyword evidence="3" id="KW-1185">Reference proteome</keyword>
<dbReference type="EMBL" id="JADFTT010000696">
    <property type="protein sequence ID" value="KAG5759195.1"/>
    <property type="molecule type" value="Genomic_DNA"/>
</dbReference>
<feature type="region of interest" description="Disordered" evidence="1">
    <location>
        <begin position="25"/>
        <end position="84"/>
    </location>
</feature>
<sequence length="105" mass="10894">MANHIYNSTVTINYYGCSCGGSDREGGHGGGHRGGDRGGHGGGRGRGVANKRSNRETGKNQSSPAAKDNEIPSHDSNDEIPSCAQNNETVSLLCDHVAPSSITNL</sequence>
<reference evidence="2" key="1">
    <citation type="journal article" date="2020" name="bioRxiv">
        <title>Historical genomics reveals the evolutionary mechanisms behind multiple outbreaks of the host-specific coffee wilt pathogen Fusarium xylarioides.</title>
        <authorList>
            <person name="Peck D."/>
            <person name="Nowell R.W."/>
            <person name="Flood J."/>
            <person name="Ryan M.J."/>
            <person name="Barraclough T.G."/>
        </authorList>
    </citation>
    <scope>NUCLEOTIDE SEQUENCE</scope>
    <source>
        <strain evidence="2">IMI 127659i</strain>
    </source>
</reference>
<dbReference type="AlphaFoldDB" id="A0A9P7IJN2"/>
<proteinExistence type="predicted"/>
<protein>
    <submittedName>
        <fullName evidence="2">Uncharacterized protein</fullName>
    </submittedName>
</protein>
<feature type="compositionally biased region" description="Basic and acidic residues" evidence="1">
    <location>
        <begin position="67"/>
        <end position="77"/>
    </location>
</feature>
<evidence type="ECO:0000256" key="1">
    <source>
        <dbReference type="SAM" id="MobiDB-lite"/>
    </source>
</evidence>